<evidence type="ECO:0000313" key="3">
    <source>
        <dbReference type="Proteomes" id="UP000054270"/>
    </source>
</evidence>
<evidence type="ECO:0000313" key="2">
    <source>
        <dbReference type="EMBL" id="KJA22770.1"/>
    </source>
</evidence>
<accession>A0A0D2PSQ2</accession>
<feature type="transmembrane region" description="Helical" evidence="1">
    <location>
        <begin position="217"/>
        <end position="235"/>
    </location>
</feature>
<evidence type="ECO:0000256" key="1">
    <source>
        <dbReference type="SAM" id="Phobius"/>
    </source>
</evidence>
<reference evidence="3" key="1">
    <citation type="submission" date="2014-04" db="EMBL/GenBank/DDBJ databases">
        <title>Evolutionary Origins and Diversification of the Mycorrhizal Mutualists.</title>
        <authorList>
            <consortium name="DOE Joint Genome Institute"/>
            <consortium name="Mycorrhizal Genomics Consortium"/>
            <person name="Kohler A."/>
            <person name="Kuo A."/>
            <person name="Nagy L.G."/>
            <person name="Floudas D."/>
            <person name="Copeland A."/>
            <person name="Barry K.W."/>
            <person name="Cichocki N."/>
            <person name="Veneault-Fourrey C."/>
            <person name="LaButti K."/>
            <person name="Lindquist E.A."/>
            <person name="Lipzen A."/>
            <person name="Lundell T."/>
            <person name="Morin E."/>
            <person name="Murat C."/>
            <person name="Riley R."/>
            <person name="Ohm R."/>
            <person name="Sun H."/>
            <person name="Tunlid A."/>
            <person name="Henrissat B."/>
            <person name="Grigoriev I.V."/>
            <person name="Hibbett D.S."/>
            <person name="Martin F."/>
        </authorList>
    </citation>
    <scope>NUCLEOTIDE SEQUENCE [LARGE SCALE GENOMIC DNA]</scope>
    <source>
        <strain evidence="3">FD-334 SS-4</strain>
    </source>
</reference>
<proteinExistence type="predicted"/>
<keyword evidence="1" id="KW-1133">Transmembrane helix</keyword>
<protein>
    <submittedName>
        <fullName evidence="2">Uncharacterized protein</fullName>
    </submittedName>
</protein>
<organism evidence="2 3">
    <name type="scientific">Hypholoma sublateritium (strain FD-334 SS-4)</name>
    <dbReference type="NCBI Taxonomy" id="945553"/>
    <lineage>
        <taxon>Eukaryota</taxon>
        <taxon>Fungi</taxon>
        <taxon>Dikarya</taxon>
        <taxon>Basidiomycota</taxon>
        <taxon>Agaricomycotina</taxon>
        <taxon>Agaricomycetes</taxon>
        <taxon>Agaricomycetidae</taxon>
        <taxon>Agaricales</taxon>
        <taxon>Agaricineae</taxon>
        <taxon>Strophariaceae</taxon>
        <taxon>Hypholoma</taxon>
    </lineage>
</organism>
<keyword evidence="3" id="KW-1185">Reference proteome</keyword>
<dbReference type="EMBL" id="KN817547">
    <property type="protein sequence ID" value="KJA22770.1"/>
    <property type="molecule type" value="Genomic_DNA"/>
</dbReference>
<gene>
    <name evidence="2" type="ORF">HYPSUDRAFT_185831</name>
</gene>
<feature type="transmembrane region" description="Helical" evidence="1">
    <location>
        <begin position="190"/>
        <end position="211"/>
    </location>
</feature>
<sequence length="282" mass="31129">MVQDILANAAGDYLFLKSGLNVPLCAYFTSRIGAVGYLLVSVIYSTSPTRNCVLVTGIVSLFCMVAFSCSTLLFFLRLRAIYNQNHVFVATFFVLWLAFPALSIFFTLLSFEGRLSADQRCVSLAGGTFSVFVMQAVELVYDTLVFVAISWRLCQIAYVKPSGAQANLKVWIWGKSLPAFTKSLYLDGQVFYLTILISGIVVLVLTLTSGIPPFLQSSWLSPNVVIINIMACRVYRRTRMGMIRESEISTSAIGRAIPVTHPISFNNNNPTSSNATVPHHFS</sequence>
<dbReference type="Proteomes" id="UP000054270">
    <property type="component" value="Unassembled WGS sequence"/>
</dbReference>
<dbReference type="AlphaFoldDB" id="A0A0D2PSQ2"/>
<name>A0A0D2PSQ2_HYPSF</name>
<keyword evidence="1" id="KW-0812">Transmembrane</keyword>
<dbReference type="OrthoDB" id="3038990at2759"/>
<feature type="transmembrane region" description="Helical" evidence="1">
    <location>
        <begin position="52"/>
        <end position="76"/>
    </location>
</feature>
<keyword evidence="1" id="KW-0472">Membrane</keyword>
<feature type="transmembrane region" description="Helical" evidence="1">
    <location>
        <begin position="20"/>
        <end position="40"/>
    </location>
</feature>
<feature type="transmembrane region" description="Helical" evidence="1">
    <location>
        <begin position="88"/>
        <end position="111"/>
    </location>
</feature>